<dbReference type="InterPro" id="IPR004482">
    <property type="entry name" value="Mg_chelat-rel"/>
</dbReference>
<dbReference type="KEGG" id="mpur:MARPU_00480"/>
<comment type="similarity">
    <text evidence="1">Belongs to the Mg-chelatase subunits D/I family. ComM subfamily.</text>
</comment>
<dbReference type="SMART" id="SM00382">
    <property type="entry name" value="AAA"/>
    <property type="match status" value="1"/>
</dbReference>
<keyword evidence="3" id="KW-0067">ATP-binding</keyword>
<dbReference type="GO" id="GO:0005524">
    <property type="term" value="F:ATP binding"/>
    <property type="evidence" value="ECO:0007669"/>
    <property type="project" value="UniProtKB-KW"/>
</dbReference>
<accession>W0DYY7</accession>
<evidence type="ECO:0000313" key="6">
    <source>
        <dbReference type="Proteomes" id="UP000005275"/>
    </source>
</evidence>
<organism evidence="5 6">
    <name type="scientific">Marichromatium purpuratum 984</name>
    <dbReference type="NCBI Taxonomy" id="765910"/>
    <lineage>
        <taxon>Bacteria</taxon>
        <taxon>Pseudomonadati</taxon>
        <taxon>Pseudomonadota</taxon>
        <taxon>Gammaproteobacteria</taxon>
        <taxon>Chromatiales</taxon>
        <taxon>Chromatiaceae</taxon>
        <taxon>Marichromatium</taxon>
    </lineage>
</organism>
<reference evidence="5 6" key="1">
    <citation type="submission" date="2013-12" db="EMBL/GenBank/DDBJ databases">
        <authorList>
            <consortium name="DOE Joint Genome Institute"/>
            <person name="Bryant D.A."/>
            <person name="Huntemann M."/>
            <person name="Han J."/>
            <person name="Chen A."/>
            <person name="Kyrpides N."/>
            <person name="Mavromatis K."/>
            <person name="Markowitz V."/>
            <person name="Palaniappan K."/>
            <person name="Ivanova N."/>
            <person name="Schaumberg A."/>
            <person name="Pati A."/>
            <person name="Liolios K."/>
            <person name="Nordberg H.P."/>
            <person name="Cantor M.N."/>
            <person name="Hua S.X."/>
            <person name="Woyke T."/>
        </authorList>
    </citation>
    <scope>NUCLEOTIDE SEQUENCE [LARGE SCALE GENOMIC DNA]</scope>
    <source>
        <strain evidence="5 6">984</strain>
    </source>
</reference>
<dbReference type="InterPro" id="IPR014721">
    <property type="entry name" value="Ribsml_uS5_D2-typ_fold_subgr"/>
</dbReference>
<dbReference type="GO" id="GO:0003677">
    <property type="term" value="F:DNA binding"/>
    <property type="evidence" value="ECO:0007669"/>
    <property type="project" value="InterPro"/>
</dbReference>
<keyword evidence="6" id="KW-1185">Reference proteome</keyword>
<evidence type="ECO:0000256" key="2">
    <source>
        <dbReference type="ARBA" id="ARBA00022741"/>
    </source>
</evidence>
<dbReference type="Gene3D" id="3.40.50.300">
    <property type="entry name" value="P-loop containing nucleotide triphosphate hydrolases"/>
    <property type="match status" value="1"/>
</dbReference>
<dbReference type="Pfam" id="PF13541">
    <property type="entry name" value="ChlI"/>
    <property type="match status" value="1"/>
</dbReference>
<dbReference type="InterPro" id="IPR027417">
    <property type="entry name" value="P-loop_NTPase"/>
</dbReference>
<dbReference type="eggNOG" id="COG0606">
    <property type="taxonomic scope" value="Bacteria"/>
</dbReference>
<evidence type="ECO:0000313" key="5">
    <source>
        <dbReference type="EMBL" id="AHF02498.1"/>
    </source>
</evidence>
<feature type="domain" description="AAA+ ATPase" evidence="4">
    <location>
        <begin position="210"/>
        <end position="393"/>
    </location>
</feature>
<dbReference type="EMBL" id="CP007031">
    <property type="protein sequence ID" value="AHF02498.1"/>
    <property type="molecule type" value="Genomic_DNA"/>
</dbReference>
<dbReference type="OrthoDB" id="9813147at2"/>
<gene>
    <name evidence="5" type="ORF">MARPU_00480</name>
</gene>
<evidence type="ECO:0000256" key="3">
    <source>
        <dbReference type="ARBA" id="ARBA00022840"/>
    </source>
</evidence>
<evidence type="ECO:0000259" key="4">
    <source>
        <dbReference type="SMART" id="SM00382"/>
    </source>
</evidence>
<keyword evidence="2" id="KW-0547">Nucleotide-binding</keyword>
<dbReference type="Pfam" id="PF01078">
    <property type="entry name" value="Mg_chelatase"/>
    <property type="match status" value="1"/>
</dbReference>
<dbReference type="PRINTS" id="PR01657">
    <property type="entry name" value="MCMFAMILY"/>
</dbReference>
<dbReference type="InterPro" id="IPR045006">
    <property type="entry name" value="CHLI-like"/>
</dbReference>
<dbReference type="InterPro" id="IPR000523">
    <property type="entry name" value="Mg_chelatse_chII-like_cat_dom"/>
</dbReference>
<dbReference type="Pfam" id="PF13335">
    <property type="entry name" value="Mg_chelatase_C"/>
    <property type="match status" value="1"/>
</dbReference>
<dbReference type="InterPro" id="IPR025158">
    <property type="entry name" value="Mg_chelat-rel_C"/>
</dbReference>
<dbReference type="Proteomes" id="UP000005275">
    <property type="component" value="Chromosome"/>
</dbReference>
<dbReference type="InterPro" id="IPR020568">
    <property type="entry name" value="Ribosomal_Su5_D2-typ_SF"/>
</dbReference>
<proteinExistence type="inferred from homology"/>
<protein>
    <submittedName>
        <fullName evidence="5">Fis family transcriptional regulator</fullName>
    </submittedName>
</protein>
<dbReference type="InterPro" id="IPR001208">
    <property type="entry name" value="MCM_dom"/>
</dbReference>
<dbReference type="SUPFAM" id="SSF52540">
    <property type="entry name" value="P-loop containing nucleoside triphosphate hydrolases"/>
    <property type="match status" value="1"/>
</dbReference>
<dbReference type="PANTHER" id="PTHR32039">
    <property type="entry name" value="MAGNESIUM-CHELATASE SUBUNIT CHLI"/>
    <property type="match status" value="1"/>
</dbReference>
<dbReference type="InterPro" id="IPR003593">
    <property type="entry name" value="AAA+_ATPase"/>
</dbReference>
<evidence type="ECO:0000256" key="1">
    <source>
        <dbReference type="ARBA" id="ARBA00006354"/>
    </source>
</evidence>
<dbReference type="HOGENOM" id="CLU_026145_1_1_6"/>
<dbReference type="Gene3D" id="3.30.230.10">
    <property type="match status" value="1"/>
</dbReference>
<dbReference type="PANTHER" id="PTHR32039:SF7">
    <property type="entry name" value="COMPETENCE PROTEIN COMM"/>
    <property type="match status" value="1"/>
</dbReference>
<name>W0DYY7_MARPU</name>
<sequence length="506" mass="53207">MALCTLHSRACVGISAPAVTVEVHLSSGLPALSLVGLPEAAVRESKERVRGALLNARFRFPDGRLTINLAPADLPKEGGRFDLPIALGILGASGQLGAAGLDDCECLGELALSGALRPVTGVIPAALAARAAGRTLILPRANAEEAALVGGLELLPAEHLGEVCEHLAGVRALRPHPQGGEIVTAPTGADLREVRGQAQAKRALEVAAAGGHSLLLIGPPGSGKSMLASRLPGLLPPLSEDEALESAAIRSVSASTPFDPVRWRERPFRAPHHTASAVALVGGGGNPRPGEISLAHHGVLFLDELPEFDRRVLEVLREPLESGHIDISRAARQARFPARFQLVAAMNPCPCGYLGDPGGRCHCSREQVARYRARISGPLIDRIDLQLEVPRVELGALLAPSAPQAEDSATVRARVCAARERQQHRAGCANAALDTAGLERDCALEAAGVRMMEQAMARLGLSARAYHRVLKVARTIADLEGAPRIAPAHLGEAIGYRRLDRAAERP</sequence>
<dbReference type="RefSeq" id="WP_005222054.1">
    <property type="nucleotide sequence ID" value="NZ_CP007031.1"/>
</dbReference>
<dbReference type="SUPFAM" id="SSF54211">
    <property type="entry name" value="Ribosomal protein S5 domain 2-like"/>
    <property type="match status" value="1"/>
</dbReference>
<dbReference type="STRING" id="765910.MARPU_00480"/>
<dbReference type="NCBIfam" id="NF007365">
    <property type="entry name" value="PRK09862.1"/>
    <property type="match status" value="1"/>
</dbReference>
<dbReference type="NCBIfam" id="TIGR00368">
    <property type="entry name" value="YifB family Mg chelatase-like AAA ATPase"/>
    <property type="match status" value="1"/>
</dbReference>
<dbReference type="AlphaFoldDB" id="W0DYY7"/>